<sequence length="209" mass="22826">MSKSNIPTDRELPSTNQLIKSTILAAATAGVLLITVVMPAEYGIDPTGIGNVIGLKKMGEIRVSLAKEEAADQAKNLGANTEDKQDEIKTDAATTPKPTAAGAAILNHEMQVTLAPDEGKEIKLDMSKGNKVQYTWSTDGGKANFDLHADSQKLNIDYYQYSKGSEQRKEGEFEAAFDGSHGWFWRNRTSNTITITLKTKGEYTDIKQK</sequence>
<name>A0ABR8GLW7_9CYAN</name>
<comment type="caution">
    <text evidence="1">The sequence shown here is derived from an EMBL/GenBank/DDBJ whole genome shotgun (WGS) entry which is preliminary data.</text>
</comment>
<gene>
    <name evidence="1" type="ORF">H6G81_05670</name>
</gene>
<organism evidence="1 2">
    <name type="scientific">Scytonema hofmannii FACHB-248</name>
    <dbReference type="NCBI Taxonomy" id="1842502"/>
    <lineage>
        <taxon>Bacteria</taxon>
        <taxon>Bacillati</taxon>
        <taxon>Cyanobacteriota</taxon>
        <taxon>Cyanophyceae</taxon>
        <taxon>Nostocales</taxon>
        <taxon>Scytonemataceae</taxon>
        <taxon>Scytonema</taxon>
    </lineage>
</organism>
<keyword evidence="1" id="KW-0812">Transmembrane</keyword>
<keyword evidence="2" id="KW-1185">Reference proteome</keyword>
<evidence type="ECO:0000313" key="2">
    <source>
        <dbReference type="Proteomes" id="UP000660380"/>
    </source>
</evidence>
<reference evidence="1 2" key="1">
    <citation type="journal article" date="2020" name="ISME J.">
        <title>Comparative genomics reveals insights into cyanobacterial evolution and habitat adaptation.</title>
        <authorList>
            <person name="Chen M.Y."/>
            <person name="Teng W.K."/>
            <person name="Zhao L."/>
            <person name="Hu C.X."/>
            <person name="Zhou Y.K."/>
            <person name="Han B.P."/>
            <person name="Song L.R."/>
            <person name="Shu W.S."/>
        </authorList>
    </citation>
    <scope>NUCLEOTIDE SEQUENCE [LARGE SCALE GENOMIC DNA]</scope>
    <source>
        <strain evidence="1 2">FACHB-248</strain>
    </source>
</reference>
<dbReference type="RefSeq" id="WP_029631287.1">
    <property type="nucleotide sequence ID" value="NZ_JACJTA010000008.1"/>
</dbReference>
<dbReference type="EMBL" id="JACJTA010000008">
    <property type="protein sequence ID" value="MBD2604029.1"/>
    <property type="molecule type" value="Genomic_DNA"/>
</dbReference>
<keyword evidence="1" id="KW-0472">Membrane</keyword>
<accession>A0ABR8GLW7</accession>
<proteinExistence type="predicted"/>
<protein>
    <submittedName>
        <fullName evidence="1">Transmembrane anchor protein</fullName>
    </submittedName>
</protein>
<dbReference type="Proteomes" id="UP000660380">
    <property type="component" value="Unassembled WGS sequence"/>
</dbReference>
<evidence type="ECO:0000313" key="1">
    <source>
        <dbReference type="EMBL" id="MBD2604029.1"/>
    </source>
</evidence>